<dbReference type="Pfam" id="PF10296">
    <property type="entry name" value="MMM1"/>
    <property type="match status" value="1"/>
</dbReference>
<evidence type="ECO:0000256" key="8">
    <source>
        <dbReference type="ARBA" id="ARBA00023136"/>
    </source>
</evidence>
<proteinExistence type="evidence at transcript level"/>
<keyword evidence="6" id="KW-0445">Lipid transport</keyword>
<name>A0A0H3Y940_AMOPR</name>
<keyword evidence="3 10" id="KW-0812">Transmembrane</keyword>
<evidence type="ECO:0000256" key="6">
    <source>
        <dbReference type="ARBA" id="ARBA00023055"/>
    </source>
</evidence>
<evidence type="ECO:0000256" key="3">
    <source>
        <dbReference type="ARBA" id="ARBA00022692"/>
    </source>
</evidence>
<evidence type="ECO:0000259" key="11">
    <source>
        <dbReference type="PROSITE" id="PS51847"/>
    </source>
</evidence>
<dbReference type="GO" id="GO:0006869">
    <property type="term" value="P:lipid transport"/>
    <property type="evidence" value="ECO:0007669"/>
    <property type="project" value="UniProtKB-KW"/>
</dbReference>
<evidence type="ECO:0000256" key="9">
    <source>
        <dbReference type="SAM" id="MobiDB-lite"/>
    </source>
</evidence>
<evidence type="ECO:0000313" key="12">
    <source>
        <dbReference type="EMBL" id="AKN09695.1"/>
    </source>
</evidence>
<evidence type="ECO:0000256" key="4">
    <source>
        <dbReference type="ARBA" id="ARBA00022824"/>
    </source>
</evidence>
<dbReference type="GO" id="GO:0005789">
    <property type="term" value="C:endoplasmic reticulum membrane"/>
    <property type="evidence" value="ECO:0007669"/>
    <property type="project" value="UniProtKB-SubCell"/>
</dbReference>
<comment type="subcellular location">
    <subcellularLocation>
        <location evidence="1">Endoplasmic reticulum membrane</location>
    </subcellularLocation>
</comment>
<feature type="region of interest" description="Disordered" evidence="9">
    <location>
        <begin position="527"/>
        <end position="569"/>
    </location>
</feature>
<feature type="transmembrane region" description="Helical" evidence="10">
    <location>
        <begin position="44"/>
        <end position="69"/>
    </location>
</feature>
<dbReference type="InterPro" id="IPR031468">
    <property type="entry name" value="SMP_LBD"/>
</dbReference>
<evidence type="ECO:0000256" key="2">
    <source>
        <dbReference type="ARBA" id="ARBA00022448"/>
    </source>
</evidence>
<dbReference type="PANTHER" id="PTHR13466">
    <property type="entry name" value="TEX2 PROTEIN-RELATED"/>
    <property type="match status" value="1"/>
</dbReference>
<reference evidence="12" key="1">
    <citation type="submission" date="2015-01" db="EMBL/GenBank/DDBJ databases">
        <title>Protein import complexes in the mitochondrial outer membrane of Amoebozoa representatives.</title>
        <authorList>
            <person name="Buczek D."/>
            <person name="Wojtkowska M."/>
            <person name="Suzuki Y."/>
            <person name="Sonobe S."/>
            <person name="Nishigami Y."/>
            <person name="Kmita H."/>
            <person name="Makalowski W."/>
        </authorList>
    </citation>
    <scope>NUCLEOTIDE SEQUENCE</scope>
</reference>
<keyword evidence="2" id="KW-0813">Transport</keyword>
<dbReference type="PROSITE" id="PS51847">
    <property type="entry name" value="SMP"/>
    <property type="match status" value="1"/>
</dbReference>
<feature type="domain" description="SMP-LTD" evidence="11">
    <location>
        <begin position="260"/>
        <end position="464"/>
    </location>
</feature>
<evidence type="ECO:0000256" key="5">
    <source>
        <dbReference type="ARBA" id="ARBA00022989"/>
    </source>
</evidence>
<organism evidence="12">
    <name type="scientific">Amoeba proteus</name>
    <name type="common">Amoeba</name>
    <name type="synonym">Chaos diffluens</name>
    <dbReference type="NCBI Taxonomy" id="5775"/>
    <lineage>
        <taxon>Eukaryota</taxon>
        <taxon>Amoebozoa</taxon>
        <taxon>Tubulinea</taxon>
        <taxon>Elardia</taxon>
        <taxon>Euamoebida</taxon>
        <taxon>Amoebidae</taxon>
        <taxon>Amoeba</taxon>
    </lineage>
</organism>
<evidence type="ECO:0000256" key="10">
    <source>
        <dbReference type="SAM" id="Phobius"/>
    </source>
</evidence>
<evidence type="ECO:0000256" key="1">
    <source>
        <dbReference type="ARBA" id="ARBA00004586"/>
    </source>
</evidence>
<evidence type="ECO:0000256" key="7">
    <source>
        <dbReference type="ARBA" id="ARBA00023121"/>
    </source>
</evidence>
<dbReference type="CDD" id="cd21669">
    <property type="entry name" value="SMP_SF"/>
    <property type="match status" value="1"/>
</dbReference>
<keyword evidence="7" id="KW-0446">Lipid-binding</keyword>
<keyword evidence="5 10" id="KW-1133">Transmembrane helix</keyword>
<dbReference type="AlphaFoldDB" id="A0A0H3Y940"/>
<feature type="compositionally biased region" description="Basic and acidic residues" evidence="9">
    <location>
        <begin position="531"/>
        <end position="556"/>
    </location>
</feature>
<protein>
    <submittedName>
        <fullName evidence="12">Mmm1</fullName>
    </submittedName>
</protein>
<keyword evidence="8 10" id="KW-0472">Membrane</keyword>
<dbReference type="EMBL" id="KP411226">
    <property type="protein sequence ID" value="AKN09695.1"/>
    <property type="molecule type" value="mRNA"/>
</dbReference>
<dbReference type="InterPro" id="IPR019411">
    <property type="entry name" value="MMM1_dom"/>
</dbReference>
<dbReference type="GO" id="GO:0008289">
    <property type="term" value="F:lipid binding"/>
    <property type="evidence" value="ECO:0007669"/>
    <property type="project" value="UniProtKB-KW"/>
</dbReference>
<feature type="non-terminal residue" evidence="12">
    <location>
        <position position="569"/>
    </location>
</feature>
<keyword evidence="4" id="KW-0256">Endoplasmic reticulum</keyword>
<accession>A0A0H3Y940</accession>
<sequence length="569" mass="64445">MMRGLLNHLKTNKTDASPYLKLTLVALLILSLRATIDHFSLWPFMIAFGFGAFFMFLLLLAGIAFYGYLNLDYFLGGETFGRSEVTVGHRLYQEECSLPRVPSIVAQSKRDESLDVEMKGRLVVQLEGNQEDAQRGLVELKGQTLFVHSLNGLPKVQAVVIGGSYLRVLNDTTLELFHPWKSIWHKEDYLYLRASSSKKRMAWQNALLMSACKKYSEIYSHPKEFSSSNESVWCFNLLMKEYEGILESNPRVGFLADYILNALLHRFFLIILNSISIRKAMVLKLMEKISRKLKILSEAGKPDFVRELAVVRFDLGTKIPVLSNCRLVPSENPYNKNRENMDVTLRALLTYSNGNVIIGLRVGLKHNIPFLPRHIYLTAELRHLVLDLKITCEAHPIKRMAISAVSKPTIDFDILDSGDLAKLKKIPGWEKWGKVELQKFINTTLANKLCELVLEPERQYVAMPGVDSEDEYDDPEETYSEVEHNKSARVSAEEGLMNLAPLPKHFHTTGTLDEPSASTNKTLPVAATASRGKEKQFLGKRTGDANVHNSHEEKNLAHPSGNRMFAEDF</sequence>